<name>A0AAE0K423_9PEZI</name>
<keyword evidence="2" id="KW-1185">Reference proteome</keyword>
<comment type="caution">
    <text evidence="1">The sequence shown here is derived from an EMBL/GenBank/DDBJ whole genome shotgun (WGS) entry which is preliminary data.</text>
</comment>
<evidence type="ECO:0000313" key="1">
    <source>
        <dbReference type="EMBL" id="KAK3369636.1"/>
    </source>
</evidence>
<dbReference type="EMBL" id="JAULSN010000006">
    <property type="protein sequence ID" value="KAK3369636.1"/>
    <property type="molecule type" value="Genomic_DNA"/>
</dbReference>
<reference evidence="1" key="1">
    <citation type="journal article" date="2023" name="Mol. Phylogenet. Evol.">
        <title>Genome-scale phylogeny and comparative genomics of the fungal order Sordariales.</title>
        <authorList>
            <person name="Hensen N."/>
            <person name="Bonometti L."/>
            <person name="Westerberg I."/>
            <person name="Brannstrom I.O."/>
            <person name="Guillou S."/>
            <person name="Cros-Aarteil S."/>
            <person name="Calhoun S."/>
            <person name="Haridas S."/>
            <person name="Kuo A."/>
            <person name="Mondo S."/>
            <person name="Pangilinan J."/>
            <person name="Riley R."/>
            <person name="LaButti K."/>
            <person name="Andreopoulos B."/>
            <person name="Lipzen A."/>
            <person name="Chen C."/>
            <person name="Yan M."/>
            <person name="Daum C."/>
            <person name="Ng V."/>
            <person name="Clum A."/>
            <person name="Steindorff A."/>
            <person name="Ohm R.A."/>
            <person name="Martin F."/>
            <person name="Silar P."/>
            <person name="Natvig D.O."/>
            <person name="Lalanne C."/>
            <person name="Gautier V."/>
            <person name="Ament-Velasquez S.L."/>
            <person name="Kruys A."/>
            <person name="Hutchinson M.I."/>
            <person name="Powell A.J."/>
            <person name="Barry K."/>
            <person name="Miller A.N."/>
            <person name="Grigoriev I.V."/>
            <person name="Debuchy R."/>
            <person name="Gladieux P."/>
            <person name="Hiltunen Thoren M."/>
            <person name="Johannesson H."/>
        </authorList>
    </citation>
    <scope>NUCLEOTIDE SEQUENCE</scope>
    <source>
        <strain evidence="1">CBS 958.72</strain>
    </source>
</reference>
<sequence>MASSSLKDLYCISLGRRLEEADYQFFLRLDFDRVKVMLVLTKCDTVWAAEKARAISAYAESHPDVDIQYDWDILPNDRSSLEQSIVKNTRDVLEAKKTEVLTRLSERVREAGKTWGINPALDCYLVSGRFPRDPANLFKELLSRSCHVGEDLLATNHREAFEASLTRRRKREIQQAVPLIKDARDSFLNPFNLFKSNEDHYAEYLSSLHKVLKREFEITFEDDEKAGKTAYFAVILGEMSDELKRSVILVNVAALGVVGSGTSFAALASNPVGWAVAGGLATINVATRVSNNRVRWIFLIQSTVFLALMHDWCAWSGEKAVTTHTFQRGAYFAFRRALEINRFVRDKLDFVDALFKLNIESTLNMIVDEFAYTPDSPALSGLKWCRCSMCT</sequence>
<dbReference type="Proteomes" id="UP001287356">
    <property type="component" value="Unassembled WGS sequence"/>
</dbReference>
<evidence type="ECO:0008006" key="3">
    <source>
        <dbReference type="Google" id="ProtNLM"/>
    </source>
</evidence>
<gene>
    <name evidence="1" type="ORF">B0T24DRAFT_681634</name>
</gene>
<proteinExistence type="predicted"/>
<reference evidence="1" key="2">
    <citation type="submission" date="2023-06" db="EMBL/GenBank/DDBJ databases">
        <authorList>
            <consortium name="Lawrence Berkeley National Laboratory"/>
            <person name="Haridas S."/>
            <person name="Hensen N."/>
            <person name="Bonometti L."/>
            <person name="Westerberg I."/>
            <person name="Brannstrom I.O."/>
            <person name="Guillou S."/>
            <person name="Cros-Aarteil S."/>
            <person name="Calhoun S."/>
            <person name="Kuo A."/>
            <person name="Mondo S."/>
            <person name="Pangilinan J."/>
            <person name="Riley R."/>
            <person name="Labutti K."/>
            <person name="Andreopoulos B."/>
            <person name="Lipzen A."/>
            <person name="Chen C."/>
            <person name="Yanf M."/>
            <person name="Daum C."/>
            <person name="Ng V."/>
            <person name="Clum A."/>
            <person name="Steindorff A."/>
            <person name="Ohm R."/>
            <person name="Martin F."/>
            <person name="Silar P."/>
            <person name="Natvig D."/>
            <person name="Lalanne C."/>
            <person name="Gautier V."/>
            <person name="Ament-Velasquez S.L."/>
            <person name="Kruys A."/>
            <person name="Hutchinson M.I."/>
            <person name="Powell A.J."/>
            <person name="Barry K."/>
            <person name="Miller A.N."/>
            <person name="Grigoriev I.V."/>
            <person name="Debuchy R."/>
            <person name="Gladieux P."/>
            <person name="Thoren M.H."/>
            <person name="Johannesson H."/>
        </authorList>
    </citation>
    <scope>NUCLEOTIDE SEQUENCE</scope>
    <source>
        <strain evidence="1">CBS 958.72</strain>
    </source>
</reference>
<dbReference type="AlphaFoldDB" id="A0AAE0K423"/>
<accession>A0AAE0K423</accession>
<evidence type="ECO:0000313" key="2">
    <source>
        <dbReference type="Proteomes" id="UP001287356"/>
    </source>
</evidence>
<organism evidence="1 2">
    <name type="scientific">Lasiosphaeria ovina</name>
    <dbReference type="NCBI Taxonomy" id="92902"/>
    <lineage>
        <taxon>Eukaryota</taxon>
        <taxon>Fungi</taxon>
        <taxon>Dikarya</taxon>
        <taxon>Ascomycota</taxon>
        <taxon>Pezizomycotina</taxon>
        <taxon>Sordariomycetes</taxon>
        <taxon>Sordariomycetidae</taxon>
        <taxon>Sordariales</taxon>
        <taxon>Lasiosphaeriaceae</taxon>
        <taxon>Lasiosphaeria</taxon>
    </lineage>
</organism>
<protein>
    <recommendedName>
        <fullName evidence="3">G domain-containing protein</fullName>
    </recommendedName>
</protein>